<dbReference type="Proteomes" id="UP000640930">
    <property type="component" value="Unassembled WGS sequence"/>
</dbReference>
<dbReference type="RefSeq" id="WP_191707183.1">
    <property type="nucleotide sequence ID" value="NZ_JACSQA010000010.1"/>
</dbReference>
<feature type="domain" description="HD-GYP" evidence="1">
    <location>
        <begin position="119"/>
        <end position="315"/>
    </location>
</feature>
<dbReference type="InterPro" id="IPR003607">
    <property type="entry name" value="HD/PDEase_dom"/>
</dbReference>
<reference evidence="2 3" key="1">
    <citation type="submission" date="2020-08" db="EMBL/GenBank/DDBJ databases">
        <title>A Genomic Blueprint of the Chicken Gut Microbiome.</title>
        <authorList>
            <person name="Gilroy R."/>
            <person name="Ravi A."/>
            <person name="Getino M."/>
            <person name="Pursley I."/>
            <person name="Horton D.L."/>
            <person name="Alikhan N.-F."/>
            <person name="Baker D."/>
            <person name="Gharbi K."/>
            <person name="Hall N."/>
            <person name="Watson M."/>
            <person name="Adriaenssens E.M."/>
            <person name="Foster-Nyarko E."/>
            <person name="Jarju S."/>
            <person name="Secka A."/>
            <person name="Antonio M."/>
            <person name="Oren A."/>
            <person name="Chaudhuri R."/>
            <person name="La Ragione R.M."/>
            <person name="Hildebrand F."/>
            <person name="Pallen M.J."/>
        </authorList>
    </citation>
    <scope>NUCLEOTIDE SEQUENCE [LARGE SCALE GENOMIC DNA]</scope>
    <source>
        <strain evidence="2 3">Re31</strain>
    </source>
</reference>
<sequence>MGATYVNTNELLIGQVIAEDIFANTQFPIILKNTMITQEHLHILTAFQITNIPVLVDNNVKKSIETNENSKLDIPTVKISFETKFQQAVNNFKKLFVGWEAGSKIDITKVREIILPLVEEFLEDRSILFNLNHFSNAKEYLYNHCISTGLIAALITHKLGYNQGYVFQMAIAGSLADSGMAKVPYRIREKRGSLNETEFSEIRKHPLYSFQMVKSLPAIKEEMKLAIYQHHERLDGSGYVDGVKLGKISLFSQTIAIADTFHAMTSDRVYCPKESPFKVIEMIKEYEFGKFDIKVVHALTDLVASLPIGTQVEVSNLGFGEIIFINHLSPTRPLIKLQNTGEIIDLSKQRNLYISQVMFN</sequence>
<dbReference type="SMART" id="SM00471">
    <property type="entry name" value="HDc"/>
    <property type="match status" value="1"/>
</dbReference>
<organism evidence="2 3">
    <name type="scientific">Ureibacillus galli</name>
    <dbReference type="NCBI Taxonomy" id="2762222"/>
    <lineage>
        <taxon>Bacteria</taxon>
        <taxon>Bacillati</taxon>
        <taxon>Bacillota</taxon>
        <taxon>Bacilli</taxon>
        <taxon>Bacillales</taxon>
        <taxon>Caryophanaceae</taxon>
        <taxon>Ureibacillus</taxon>
    </lineage>
</organism>
<evidence type="ECO:0000259" key="1">
    <source>
        <dbReference type="PROSITE" id="PS51832"/>
    </source>
</evidence>
<dbReference type="Pfam" id="PF13487">
    <property type="entry name" value="HD_5"/>
    <property type="match status" value="1"/>
</dbReference>
<gene>
    <name evidence="2" type="ORF">H9636_08450</name>
</gene>
<evidence type="ECO:0000313" key="2">
    <source>
        <dbReference type="EMBL" id="MBD8026686.1"/>
    </source>
</evidence>
<dbReference type="EMBL" id="JACSQA010000010">
    <property type="protein sequence ID" value="MBD8026686.1"/>
    <property type="molecule type" value="Genomic_DNA"/>
</dbReference>
<evidence type="ECO:0000313" key="3">
    <source>
        <dbReference type="Proteomes" id="UP000640930"/>
    </source>
</evidence>
<dbReference type="Gene3D" id="1.10.3210.10">
    <property type="entry name" value="Hypothetical protein af1432"/>
    <property type="match status" value="1"/>
</dbReference>
<comment type="caution">
    <text evidence="2">The sequence shown here is derived from an EMBL/GenBank/DDBJ whole genome shotgun (WGS) entry which is preliminary data.</text>
</comment>
<dbReference type="PANTHER" id="PTHR43155">
    <property type="entry name" value="CYCLIC DI-GMP PHOSPHODIESTERASE PA4108-RELATED"/>
    <property type="match status" value="1"/>
</dbReference>
<keyword evidence="3" id="KW-1185">Reference proteome</keyword>
<name>A0ABR8XBS4_9BACL</name>
<dbReference type="InterPro" id="IPR037522">
    <property type="entry name" value="HD_GYP_dom"/>
</dbReference>
<dbReference type="PROSITE" id="PS51832">
    <property type="entry name" value="HD_GYP"/>
    <property type="match status" value="1"/>
</dbReference>
<dbReference type="PANTHER" id="PTHR43155:SF2">
    <property type="entry name" value="CYCLIC DI-GMP PHOSPHODIESTERASE PA4108"/>
    <property type="match status" value="1"/>
</dbReference>
<protein>
    <submittedName>
        <fullName evidence="2">HD-GYP domain-containing protein</fullName>
    </submittedName>
</protein>
<proteinExistence type="predicted"/>
<accession>A0ABR8XBS4</accession>
<dbReference type="CDD" id="cd00077">
    <property type="entry name" value="HDc"/>
    <property type="match status" value="1"/>
</dbReference>
<dbReference type="SUPFAM" id="SSF109604">
    <property type="entry name" value="HD-domain/PDEase-like"/>
    <property type="match status" value="1"/>
</dbReference>